<accession>A0AAU7NPU7</accession>
<keyword evidence="12" id="KW-0520">NAD</keyword>
<keyword evidence="15" id="KW-0456">Lyase</keyword>
<keyword evidence="11" id="KW-1133">Transmembrane helix</keyword>
<evidence type="ECO:0000256" key="2">
    <source>
        <dbReference type="ARBA" id="ARBA00004447"/>
    </source>
</evidence>
<dbReference type="EC" id="4.1.1.35" evidence="6"/>
<evidence type="ECO:0000256" key="7">
    <source>
        <dbReference type="ARBA" id="ARBA00022490"/>
    </source>
</evidence>
<evidence type="ECO:0000256" key="1">
    <source>
        <dbReference type="ARBA" id="ARBA00001911"/>
    </source>
</evidence>
<dbReference type="InterPro" id="IPR016040">
    <property type="entry name" value="NAD(P)-bd_dom"/>
</dbReference>
<evidence type="ECO:0000256" key="8">
    <source>
        <dbReference type="ARBA" id="ARBA00022692"/>
    </source>
</evidence>
<proteinExistence type="inferred from homology"/>
<sequence>MKKILITGGAGFLGSHLCERLLKNGNDILCVDNFFTGSKTNIAHLIGNPFFEMMRHDVTFPLYVEVDEIYNLACPASPVHYQFDPVQTTKTSVHGAINMLGLAKRVKARIFQASTSEVYGDPEVHPQLENYWGRVNPIGPRACYDEGKRCAETLFFDYHRQHNLDIKIARIFNTYGPRMHPNDGRVVSNFIVQALKGEDITIFGDGQQTRSFCYVDDLIEGFVRMMNTECGFTGPINMGNPVEFTMLELAEKVLQLVGGKSKLSFHPLPQDDPKQRQPDIDLAKSKLDWAPKVQLEDGLKETVAYFKKTLG</sequence>
<dbReference type="Pfam" id="PF16363">
    <property type="entry name" value="GDP_Man_Dehyd"/>
    <property type="match status" value="1"/>
</dbReference>
<evidence type="ECO:0000256" key="6">
    <source>
        <dbReference type="ARBA" id="ARBA00012290"/>
    </source>
</evidence>
<comment type="pathway">
    <text evidence="4">Nucleotide-sugar biosynthesis; UDP-alpha-D-xylose biosynthesis; UDP-alpha-D-xylose from UDP-alpha-D-glucuronate: step 1/1.</text>
</comment>
<evidence type="ECO:0000256" key="3">
    <source>
        <dbReference type="ARBA" id="ARBA00004496"/>
    </source>
</evidence>
<dbReference type="EMBL" id="CP157743">
    <property type="protein sequence ID" value="XBS18994.1"/>
    <property type="molecule type" value="Genomic_DNA"/>
</dbReference>
<dbReference type="Gene3D" id="3.40.50.720">
    <property type="entry name" value="NAD(P)-binding Rossmann-like Domain"/>
    <property type="match status" value="1"/>
</dbReference>
<evidence type="ECO:0000256" key="12">
    <source>
        <dbReference type="ARBA" id="ARBA00023027"/>
    </source>
</evidence>
<name>A0AAU7NPU7_9GAMM</name>
<keyword evidence="7" id="KW-0963">Cytoplasm</keyword>
<keyword evidence="18" id="KW-1185">Reference proteome</keyword>
<dbReference type="Proteomes" id="UP001225378">
    <property type="component" value="Chromosome"/>
</dbReference>
<dbReference type="GO" id="GO:0070403">
    <property type="term" value="F:NAD+ binding"/>
    <property type="evidence" value="ECO:0007669"/>
    <property type="project" value="InterPro"/>
</dbReference>
<keyword evidence="14" id="KW-0472">Membrane</keyword>
<evidence type="ECO:0000256" key="14">
    <source>
        <dbReference type="ARBA" id="ARBA00023136"/>
    </source>
</evidence>
<dbReference type="GO" id="GO:0042732">
    <property type="term" value="P:D-xylose metabolic process"/>
    <property type="evidence" value="ECO:0007669"/>
    <property type="project" value="InterPro"/>
</dbReference>
<evidence type="ECO:0000256" key="5">
    <source>
        <dbReference type="ARBA" id="ARBA00007505"/>
    </source>
</evidence>
<dbReference type="CDD" id="cd05230">
    <property type="entry name" value="UGD_SDR_e"/>
    <property type="match status" value="1"/>
</dbReference>
<keyword evidence="13" id="KW-0333">Golgi apparatus</keyword>
<dbReference type="PANTHER" id="PTHR43078:SF6">
    <property type="entry name" value="UDP-GLUCURONIC ACID DECARBOXYLASE 1"/>
    <property type="match status" value="1"/>
</dbReference>
<dbReference type="GO" id="GO:0048040">
    <property type="term" value="F:UDP-glucuronate decarboxylase activity"/>
    <property type="evidence" value="ECO:0007669"/>
    <property type="project" value="UniProtKB-EC"/>
</dbReference>
<dbReference type="InterPro" id="IPR044516">
    <property type="entry name" value="UXS-like"/>
</dbReference>
<evidence type="ECO:0000256" key="11">
    <source>
        <dbReference type="ARBA" id="ARBA00022989"/>
    </source>
</evidence>
<keyword evidence="8" id="KW-0812">Transmembrane</keyword>
<evidence type="ECO:0000259" key="16">
    <source>
        <dbReference type="Pfam" id="PF16363"/>
    </source>
</evidence>
<comment type="similarity">
    <text evidence="5">Belongs to the NAD(P)-dependent epimerase/dehydratase family. UDP-glucuronic acid decarboxylase subfamily.</text>
</comment>
<organism evidence="17 18">
    <name type="scientific">Methylomarinum roseum</name>
    <dbReference type="NCBI Taxonomy" id="3067653"/>
    <lineage>
        <taxon>Bacteria</taxon>
        <taxon>Pseudomonadati</taxon>
        <taxon>Pseudomonadota</taxon>
        <taxon>Gammaproteobacteria</taxon>
        <taxon>Methylococcales</taxon>
        <taxon>Methylococcaceae</taxon>
        <taxon>Methylomarinum</taxon>
    </lineage>
</organism>
<gene>
    <name evidence="17" type="ORF">Q9L42_011475</name>
</gene>
<dbReference type="AlphaFoldDB" id="A0AAU7NPU7"/>
<dbReference type="RefSeq" id="WP_349431108.1">
    <property type="nucleotide sequence ID" value="NZ_CP157743.1"/>
</dbReference>
<feature type="domain" description="NAD(P)-binding" evidence="16">
    <location>
        <begin position="5"/>
        <end position="302"/>
    </location>
</feature>
<evidence type="ECO:0000313" key="17">
    <source>
        <dbReference type="EMBL" id="XBS18994.1"/>
    </source>
</evidence>
<dbReference type="FunFam" id="3.40.50.720:FF:000150">
    <property type="entry name" value="UDP-glucuronic acid decarboxylase 6"/>
    <property type="match status" value="1"/>
</dbReference>
<keyword evidence="10" id="KW-0735">Signal-anchor</keyword>
<evidence type="ECO:0000256" key="15">
    <source>
        <dbReference type="ARBA" id="ARBA00023239"/>
    </source>
</evidence>
<dbReference type="GO" id="GO:0005737">
    <property type="term" value="C:cytoplasm"/>
    <property type="evidence" value="ECO:0007669"/>
    <property type="project" value="UniProtKB-SubCell"/>
</dbReference>
<evidence type="ECO:0000313" key="18">
    <source>
        <dbReference type="Proteomes" id="UP001225378"/>
    </source>
</evidence>
<evidence type="ECO:0000256" key="13">
    <source>
        <dbReference type="ARBA" id="ARBA00023034"/>
    </source>
</evidence>
<keyword evidence="9" id="KW-0210">Decarboxylase</keyword>
<evidence type="ECO:0000256" key="10">
    <source>
        <dbReference type="ARBA" id="ARBA00022968"/>
    </source>
</evidence>
<dbReference type="PANTHER" id="PTHR43078">
    <property type="entry name" value="UDP-GLUCURONIC ACID DECARBOXYLASE-RELATED"/>
    <property type="match status" value="1"/>
</dbReference>
<comment type="subcellular location">
    <subcellularLocation>
        <location evidence="3">Cytoplasm</location>
    </subcellularLocation>
    <subcellularLocation>
        <location evidence="2">Golgi apparatus</location>
        <location evidence="2">Golgi stack membrane</location>
        <topology evidence="2">Single-pass type II membrane protein</topology>
    </subcellularLocation>
</comment>
<protein>
    <recommendedName>
        <fullName evidence="6">UDP-glucuronate decarboxylase</fullName>
        <ecNumber evidence="6">4.1.1.35</ecNumber>
    </recommendedName>
</protein>
<dbReference type="InterPro" id="IPR036291">
    <property type="entry name" value="NAD(P)-bd_dom_sf"/>
</dbReference>
<evidence type="ECO:0000256" key="4">
    <source>
        <dbReference type="ARBA" id="ARBA00005100"/>
    </source>
</evidence>
<reference evidence="17 18" key="1">
    <citation type="journal article" date="2024" name="Microbiology">
        <title>Methylomarinum rosea sp. nov., a novel halophilic methanotrophic bacterium from the hypersaline Lake Elton.</title>
        <authorList>
            <person name="Suleimanov R.Z."/>
            <person name="Oshkin I.Y."/>
            <person name="Danilova O.V."/>
            <person name="Suzina N.E."/>
            <person name="Dedysh S.N."/>
        </authorList>
    </citation>
    <scope>NUCLEOTIDE SEQUENCE [LARGE SCALE GENOMIC DNA]</scope>
    <source>
        <strain evidence="17 18">Ch1-1</strain>
    </source>
</reference>
<evidence type="ECO:0000256" key="9">
    <source>
        <dbReference type="ARBA" id="ARBA00022793"/>
    </source>
</evidence>
<dbReference type="SUPFAM" id="SSF51735">
    <property type="entry name" value="NAD(P)-binding Rossmann-fold domains"/>
    <property type="match status" value="1"/>
</dbReference>
<comment type="cofactor">
    <cofactor evidence="1">
        <name>NAD(+)</name>
        <dbReference type="ChEBI" id="CHEBI:57540"/>
    </cofactor>
</comment>
<dbReference type="KEGG" id="mech:Q9L42_011475"/>